<gene>
    <name evidence="2" type="ORF">CK820_G0015984</name>
</gene>
<evidence type="ECO:0000256" key="1">
    <source>
        <dbReference type="SAM" id="SignalP"/>
    </source>
</evidence>
<comment type="caution">
    <text evidence="2">The sequence shown here is derived from an EMBL/GenBank/DDBJ whole genome shotgun (WGS) entry which is preliminary data.</text>
</comment>
<feature type="chain" id="PRO_5014438533" evidence="1">
    <location>
        <begin position="26"/>
        <end position="44"/>
    </location>
</feature>
<feature type="signal peptide" evidence="1">
    <location>
        <begin position="1"/>
        <end position="25"/>
    </location>
</feature>
<reference evidence="2 3" key="1">
    <citation type="submission" date="2017-12" db="EMBL/GenBank/DDBJ databases">
        <title>High-resolution comparative analysis of great ape genomes.</title>
        <authorList>
            <person name="Pollen A."/>
            <person name="Hastie A."/>
            <person name="Hormozdiari F."/>
            <person name="Dougherty M."/>
            <person name="Liu R."/>
            <person name="Chaisson M."/>
            <person name="Hoppe E."/>
            <person name="Hill C."/>
            <person name="Pang A."/>
            <person name="Hillier L."/>
            <person name="Baker C."/>
            <person name="Armstrong J."/>
            <person name="Shendure J."/>
            <person name="Paten B."/>
            <person name="Wilson R."/>
            <person name="Chao H."/>
            <person name="Schneider V."/>
            <person name="Ventura M."/>
            <person name="Kronenberg Z."/>
            <person name="Murali S."/>
            <person name="Gordon D."/>
            <person name="Cantsilieris S."/>
            <person name="Munson K."/>
            <person name="Nelson B."/>
            <person name="Raja A."/>
            <person name="Underwood J."/>
            <person name="Diekhans M."/>
            <person name="Fiddes I."/>
            <person name="Haussler D."/>
            <person name="Eichler E."/>
        </authorList>
    </citation>
    <scope>NUCLEOTIDE SEQUENCE [LARGE SCALE GENOMIC DNA]</scope>
    <source>
        <strain evidence="2">Yerkes chimp pedigree #C0471</strain>
    </source>
</reference>
<feature type="non-terminal residue" evidence="2">
    <location>
        <position position="44"/>
    </location>
</feature>
<dbReference type="EMBL" id="NBAG03000240">
    <property type="protein sequence ID" value="PNI64901.1"/>
    <property type="molecule type" value="Genomic_DNA"/>
</dbReference>
<sequence length="44" mass="4466">MVSAAAPRLLILLLLLLGSVPATDARSVPMKATFLEDVAGSGEA</sequence>
<name>A0A2J8MZF6_PANTR</name>
<dbReference type="AlphaFoldDB" id="A0A2J8MZF6"/>
<evidence type="ECO:0000313" key="3">
    <source>
        <dbReference type="Proteomes" id="UP000236370"/>
    </source>
</evidence>
<protein>
    <submittedName>
        <fullName evidence="2">TMEM119 isoform 4</fullName>
    </submittedName>
</protein>
<keyword evidence="1" id="KW-0732">Signal</keyword>
<evidence type="ECO:0000313" key="2">
    <source>
        <dbReference type="EMBL" id="PNI64901.1"/>
    </source>
</evidence>
<accession>A0A2J8MZF6</accession>
<organism evidence="2 3">
    <name type="scientific">Pan troglodytes</name>
    <name type="common">Chimpanzee</name>
    <dbReference type="NCBI Taxonomy" id="9598"/>
    <lineage>
        <taxon>Eukaryota</taxon>
        <taxon>Metazoa</taxon>
        <taxon>Chordata</taxon>
        <taxon>Craniata</taxon>
        <taxon>Vertebrata</taxon>
        <taxon>Euteleostomi</taxon>
        <taxon>Mammalia</taxon>
        <taxon>Eutheria</taxon>
        <taxon>Euarchontoglires</taxon>
        <taxon>Primates</taxon>
        <taxon>Haplorrhini</taxon>
        <taxon>Catarrhini</taxon>
        <taxon>Hominidae</taxon>
        <taxon>Pan</taxon>
    </lineage>
</organism>
<dbReference type="Proteomes" id="UP000236370">
    <property type="component" value="Unassembled WGS sequence"/>
</dbReference>
<proteinExistence type="predicted"/>